<dbReference type="HOGENOM" id="CLU_083252_3_4_9"/>
<dbReference type="EMBL" id="CP002736">
    <property type="protein sequence ID" value="AEF94127.1"/>
    <property type="molecule type" value="Genomic_DNA"/>
</dbReference>
<name>F6B472_DESCC</name>
<feature type="active site" evidence="9">
    <location>
        <position position="126"/>
    </location>
</feature>
<evidence type="ECO:0000256" key="8">
    <source>
        <dbReference type="ARBA" id="ARBA00023136"/>
    </source>
</evidence>
<dbReference type="HAMAP" id="MF_00161">
    <property type="entry name" value="LspA"/>
    <property type="match status" value="1"/>
</dbReference>
<keyword evidence="4 9" id="KW-0812">Transmembrane</keyword>
<dbReference type="RefSeq" id="WP_013810092.1">
    <property type="nucleotide sequence ID" value="NC_015565.1"/>
</dbReference>
<keyword evidence="2 9" id="KW-1003">Cell membrane</keyword>
<dbReference type="NCBIfam" id="TIGR00077">
    <property type="entry name" value="lspA"/>
    <property type="match status" value="1"/>
</dbReference>
<evidence type="ECO:0000256" key="2">
    <source>
        <dbReference type="ARBA" id="ARBA00022475"/>
    </source>
</evidence>
<dbReference type="GO" id="GO:0006508">
    <property type="term" value="P:proteolysis"/>
    <property type="evidence" value="ECO:0007669"/>
    <property type="project" value="UniProtKB-KW"/>
</dbReference>
<gene>
    <name evidence="9" type="primary">lspA</name>
    <name evidence="12" type="ordered locus">Desca_1268</name>
</gene>
<dbReference type="PANTHER" id="PTHR33695">
    <property type="entry name" value="LIPOPROTEIN SIGNAL PEPTIDASE"/>
    <property type="match status" value="1"/>
</dbReference>
<evidence type="ECO:0000313" key="12">
    <source>
        <dbReference type="EMBL" id="AEF94127.1"/>
    </source>
</evidence>
<dbReference type="eggNOG" id="COG0597">
    <property type="taxonomic scope" value="Bacteria"/>
</dbReference>
<keyword evidence="12" id="KW-0449">Lipoprotein</keyword>
<sequence length="147" mass="16503">MARFIIITLAAFLLDRLSKMVVMNNMWQGQSIPVWPGIFHLTYIQNPGAAFGMLAGKTWFFVGITLLVLLAMLIGYRWIAKAGRLYQWALGLIAGGAIGNLVDRMSYTRVIDFLDFRVWPVFNLADTFICIGVGLILLDALKEFKKG</sequence>
<proteinExistence type="inferred from homology"/>
<keyword evidence="13" id="KW-1185">Reference proteome</keyword>
<dbReference type="GO" id="GO:0005886">
    <property type="term" value="C:plasma membrane"/>
    <property type="evidence" value="ECO:0007669"/>
    <property type="project" value="UniProtKB-SubCell"/>
</dbReference>
<evidence type="ECO:0000256" key="5">
    <source>
        <dbReference type="ARBA" id="ARBA00022750"/>
    </source>
</evidence>
<keyword evidence="5 9" id="KW-0064">Aspartyl protease</keyword>
<comment type="function">
    <text evidence="9 10">This protein specifically catalyzes the removal of signal peptides from prolipoproteins.</text>
</comment>
<feature type="transmembrane region" description="Helical" evidence="9">
    <location>
        <begin position="85"/>
        <end position="102"/>
    </location>
</feature>
<keyword evidence="8 9" id="KW-0472">Membrane</keyword>
<feature type="transmembrane region" description="Helical" evidence="9">
    <location>
        <begin position="59"/>
        <end position="78"/>
    </location>
</feature>
<dbReference type="STRING" id="868595.Desca_1268"/>
<keyword evidence="7 9" id="KW-1133">Transmembrane helix</keyword>
<evidence type="ECO:0000256" key="9">
    <source>
        <dbReference type="HAMAP-Rule" id="MF_00161"/>
    </source>
</evidence>
<dbReference type="KEGG" id="dca:Desca_1268"/>
<evidence type="ECO:0000256" key="11">
    <source>
        <dbReference type="RuleBase" id="RU004181"/>
    </source>
</evidence>
<comment type="catalytic activity">
    <reaction evidence="9 10">
        <text>Release of signal peptides from bacterial membrane prolipoproteins. Hydrolyzes -Xaa-Yaa-Zaa-|-(S,diacylglyceryl)Cys-, in which Xaa is hydrophobic (preferably Leu), and Yaa (Ala or Ser) and Zaa (Gly or Ala) have small, neutral side chains.</text>
        <dbReference type="EC" id="3.4.23.36"/>
    </reaction>
</comment>
<comment type="caution">
    <text evidence="9">Lacks conserved residue(s) required for the propagation of feature annotation.</text>
</comment>
<feature type="transmembrane region" description="Helical" evidence="9">
    <location>
        <begin position="122"/>
        <end position="141"/>
    </location>
</feature>
<dbReference type="EC" id="3.4.23.36" evidence="9"/>
<comment type="pathway">
    <text evidence="9">Protein modification; lipoprotein biosynthesis (signal peptide cleavage).</text>
</comment>
<evidence type="ECO:0000256" key="10">
    <source>
        <dbReference type="RuleBase" id="RU000594"/>
    </source>
</evidence>
<organism evidence="12 13">
    <name type="scientific">Desulfotomaculum nigrificans (strain DSM 14880 / VKM B-2319 / CO-1-SRB)</name>
    <name type="common">Desulfotomaculum carboxydivorans</name>
    <dbReference type="NCBI Taxonomy" id="868595"/>
    <lineage>
        <taxon>Bacteria</taxon>
        <taxon>Bacillati</taxon>
        <taxon>Bacillota</taxon>
        <taxon>Clostridia</taxon>
        <taxon>Eubacteriales</taxon>
        <taxon>Desulfotomaculaceae</taxon>
        <taxon>Desulfotomaculum</taxon>
    </lineage>
</organism>
<evidence type="ECO:0000313" key="13">
    <source>
        <dbReference type="Proteomes" id="UP000009226"/>
    </source>
</evidence>
<protein>
    <recommendedName>
        <fullName evidence="9">Lipoprotein signal peptidase</fullName>
        <ecNumber evidence="9">3.4.23.36</ecNumber>
    </recommendedName>
    <alternativeName>
        <fullName evidence="9">Prolipoprotein signal peptidase</fullName>
    </alternativeName>
    <alternativeName>
        <fullName evidence="9">Signal peptidase II</fullName>
        <shortName evidence="9">SPase II</shortName>
    </alternativeName>
</protein>
<dbReference type="PRINTS" id="PR00781">
    <property type="entry name" value="LIPOSIGPTASE"/>
</dbReference>
<keyword evidence="6 9" id="KW-0378">Hydrolase</keyword>
<dbReference type="PROSITE" id="PS00855">
    <property type="entry name" value="SPASE_II"/>
    <property type="match status" value="1"/>
</dbReference>
<dbReference type="PANTHER" id="PTHR33695:SF1">
    <property type="entry name" value="LIPOPROTEIN SIGNAL PEPTIDASE"/>
    <property type="match status" value="1"/>
</dbReference>
<comment type="similarity">
    <text evidence="1 9 11">Belongs to the peptidase A8 family.</text>
</comment>
<dbReference type="GO" id="GO:0004190">
    <property type="term" value="F:aspartic-type endopeptidase activity"/>
    <property type="evidence" value="ECO:0007669"/>
    <property type="project" value="UniProtKB-UniRule"/>
</dbReference>
<dbReference type="InterPro" id="IPR001872">
    <property type="entry name" value="Peptidase_A8"/>
</dbReference>
<dbReference type="UniPathway" id="UPA00665"/>
<dbReference type="Proteomes" id="UP000009226">
    <property type="component" value="Chromosome"/>
</dbReference>
<dbReference type="AlphaFoldDB" id="F6B472"/>
<evidence type="ECO:0000256" key="6">
    <source>
        <dbReference type="ARBA" id="ARBA00022801"/>
    </source>
</evidence>
<evidence type="ECO:0000256" key="1">
    <source>
        <dbReference type="ARBA" id="ARBA00006139"/>
    </source>
</evidence>
<evidence type="ECO:0000256" key="4">
    <source>
        <dbReference type="ARBA" id="ARBA00022692"/>
    </source>
</evidence>
<dbReference type="Pfam" id="PF01252">
    <property type="entry name" value="Peptidase_A8"/>
    <property type="match status" value="1"/>
</dbReference>
<reference evidence="12 13" key="1">
    <citation type="submission" date="2011-05" db="EMBL/GenBank/DDBJ databases">
        <title>Complete sequence of Desulfotomaculum carboxydivorans CO-1-SRB.</title>
        <authorList>
            <consortium name="US DOE Joint Genome Institute"/>
            <person name="Lucas S."/>
            <person name="Han J."/>
            <person name="Lapidus A."/>
            <person name="Cheng J.-F."/>
            <person name="Goodwin L."/>
            <person name="Pitluck S."/>
            <person name="Peters L."/>
            <person name="Mikhailova N."/>
            <person name="Lu M."/>
            <person name="Han C."/>
            <person name="Tapia R."/>
            <person name="Land M."/>
            <person name="Hauser L."/>
            <person name="Kyrpides N."/>
            <person name="Ivanova N."/>
            <person name="Pagani I."/>
            <person name="Stams A."/>
            <person name="Plugge C."/>
            <person name="Muyzer G."/>
            <person name="Kuever J."/>
            <person name="Parshina S."/>
            <person name="Ivanova A."/>
            <person name="Nazina T."/>
            <person name="Woyke T."/>
        </authorList>
    </citation>
    <scope>NUCLEOTIDE SEQUENCE [LARGE SCALE GENOMIC DNA]</scope>
    <source>
        <strain evidence="13">DSM 14880 / VKM B-2319 / CO-1-SRB</strain>
    </source>
</reference>
<evidence type="ECO:0000256" key="3">
    <source>
        <dbReference type="ARBA" id="ARBA00022670"/>
    </source>
</evidence>
<feature type="active site" evidence="9">
    <location>
        <position position="112"/>
    </location>
</feature>
<accession>F6B472</accession>
<evidence type="ECO:0000256" key="7">
    <source>
        <dbReference type="ARBA" id="ARBA00022989"/>
    </source>
</evidence>
<comment type="subcellular location">
    <subcellularLocation>
        <location evidence="9">Cell membrane</location>
        <topology evidence="9">Multi-pass membrane protein</topology>
    </subcellularLocation>
</comment>
<keyword evidence="3 9" id="KW-0645">Protease</keyword>